<protein>
    <submittedName>
        <fullName evidence="2">Uncharacterized protein</fullName>
    </submittedName>
</protein>
<feature type="transmembrane region" description="Helical" evidence="1">
    <location>
        <begin position="114"/>
        <end position="132"/>
    </location>
</feature>
<keyword evidence="1" id="KW-1133">Transmembrane helix</keyword>
<evidence type="ECO:0000313" key="2">
    <source>
        <dbReference type="EMBL" id="RXG84226.1"/>
    </source>
</evidence>
<organism evidence="2 3">
    <name type="scientific">Bradyrhizobium zhanjiangense</name>
    <dbReference type="NCBI Taxonomy" id="1325107"/>
    <lineage>
        <taxon>Bacteria</taxon>
        <taxon>Pseudomonadati</taxon>
        <taxon>Pseudomonadota</taxon>
        <taxon>Alphaproteobacteria</taxon>
        <taxon>Hyphomicrobiales</taxon>
        <taxon>Nitrobacteraceae</taxon>
        <taxon>Bradyrhizobium</taxon>
    </lineage>
</organism>
<keyword evidence="1" id="KW-0812">Transmembrane</keyword>
<reference evidence="2 3" key="1">
    <citation type="submission" date="2018-11" db="EMBL/GenBank/DDBJ databases">
        <title>Bradyrhizobium sp. nov., isolated from effective nodules of peanut in China.</title>
        <authorList>
            <person name="Li Y."/>
        </authorList>
    </citation>
    <scope>NUCLEOTIDE SEQUENCE [LARGE SCALE GENOMIC DNA]</scope>
    <source>
        <strain evidence="2 3">CCBAU 51770</strain>
    </source>
</reference>
<evidence type="ECO:0000256" key="1">
    <source>
        <dbReference type="SAM" id="Phobius"/>
    </source>
</evidence>
<name>A0A4Q0Q6F7_9BRAD</name>
<dbReference type="EMBL" id="RKMK01000078">
    <property type="protein sequence ID" value="RXG84226.1"/>
    <property type="molecule type" value="Genomic_DNA"/>
</dbReference>
<evidence type="ECO:0000313" key="3">
    <source>
        <dbReference type="Proteomes" id="UP000290174"/>
    </source>
</evidence>
<keyword evidence="1" id="KW-0472">Membrane</keyword>
<comment type="caution">
    <text evidence="2">The sequence shown here is derived from an EMBL/GenBank/DDBJ whole genome shotgun (WGS) entry which is preliminary data.</text>
</comment>
<dbReference type="Proteomes" id="UP000290174">
    <property type="component" value="Unassembled WGS sequence"/>
</dbReference>
<feature type="transmembrane region" description="Helical" evidence="1">
    <location>
        <begin position="31"/>
        <end position="64"/>
    </location>
</feature>
<sequence>MEGVAIIALIATFLPFLVSLGGRGGVWKFLSFLFCCFSIAGAASIVGIGGGILAWIVAWVFTAVAASARRNEERFAKLERRLLAEQEAAVAASPVERLIRQQEFRQRFVTPRQILALVLVFGLAATLILLGVSSDQTTISSKHDAAAENAGGAGVNVHSDPSVTNASIAGKANKSLEAVIIAQTDGGAFPAIVGVTNLPDDTKLMIGLRRKEASYFAEAKVVVGGGQFKSERFTALGRPLPPGNYKLEITMPLASTQTSAVQDIIGKDGERLTGKLVERSPLGIILNSVTAIKVGGTPSRSADEAVRRDNDAAMEKWRRESCQYIAQLSAGGRTLAECMAKMSQKN</sequence>
<dbReference type="RefSeq" id="WP_128957281.1">
    <property type="nucleotide sequence ID" value="NZ_RKMK01000078.1"/>
</dbReference>
<dbReference type="AlphaFoldDB" id="A0A4Q0Q6F7"/>
<gene>
    <name evidence="2" type="ORF">EAS61_39645</name>
</gene>
<accession>A0A4Q0Q6F7</accession>
<proteinExistence type="predicted"/>